<reference evidence="2" key="1">
    <citation type="submission" date="2019-02" db="EMBL/GenBank/DDBJ databases">
        <authorList>
            <person name="Gruber-Vodicka R. H."/>
            <person name="Seah K. B. B."/>
        </authorList>
    </citation>
    <scope>NUCLEOTIDE SEQUENCE</scope>
    <source>
        <strain evidence="2">BECK_DK161</strain>
    </source>
</reference>
<protein>
    <submittedName>
        <fullName evidence="2">Phasin family protein</fullName>
    </submittedName>
</protein>
<proteinExistence type="predicted"/>
<dbReference type="AlphaFoldDB" id="A0A450SNC9"/>
<accession>A0A450SNC9</accession>
<dbReference type="InterPro" id="IPR018968">
    <property type="entry name" value="Phasin"/>
</dbReference>
<dbReference type="InterPro" id="IPR021327">
    <property type="entry name" value="DUF2934"/>
</dbReference>
<sequence length="219" mass="25114">MVRKKKTVSAEETVVPKAVEKPEKKTISPMDRWKMVAEAAYYRAQKRGFIGGNPMDDWTKAEREIDAKYAVDYRKIMVALDSSEVMEQLINILGEILRQPNLDLGGILEDQRRNIEALTDANKVIFDNARGIIDRQVEMFRETMEQTVSLMENTLQTKSTRDMAGQQAELVRLGMEKSLASMRDITESITKANAQAFDIANKRMAENMSEFKRFVRNLK</sequence>
<gene>
    <name evidence="2" type="ORF">BECKDK2373C_GA0170839_104821</name>
</gene>
<feature type="domain" description="Phasin" evidence="1">
    <location>
        <begin position="110"/>
        <end position="204"/>
    </location>
</feature>
<dbReference type="InterPro" id="IPR010127">
    <property type="entry name" value="Phasin_subfam-1"/>
</dbReference>
<evidence type="ECO:0000259" key="1">
    <source>
        <dbReference type="Pfam" id="PF09361"/>
    </source>
</evidence>
<dbReference type="Pfam" id="PF11154">
    <property type="entry name" value="DUF2934"/>
    <property type="match status" value="1"/>
</dbReference>
<name>A0A450SNC9_9GAMM</name>
<dbReference type="Pfam" id="PF09361">
    <property type="entry name" value="Phasin_2"/>
    <property type="match status" value="1"/>
</dbReference>
<evidence type="ECO:0000313" key="2">
    <source>
        <dbReference type="EMBL" id="VFJ55356.1"/>
    </source>
</evidence>
<dbReference type="EMBL" id="CAADEY010000048">
    <property type="protein sequence ID" value="VFJ55356.1"/>
    <property type="molecule type" value="Genomic_DNA"/>
</dbReference>
<dbReference type="NCBIfam" id="TIGR01841">
    <property type="entry name" value="phasin"/>
    <property type="match status" value="1"/>
</dbReference>
<organism evidence="2">
    <name type="scientific">Candidatus Kentrum sp. DK</name>
    <dbReference type="NCBI Taxonomy" id="2126562"/>
    <lineage>
        <taxon>Bacteria</taxon>
        <taxon>Pseudomonadati</taxon>
        <taxon>Pseudomonadota</taxon>
        <taxon>Gammaproteobacteria</taxon>
        <taxon>Candidatus Kentrum</taxon>
    </lineage>
</organism>